<keyword evidence="11 19" id="KW-0460">Magnesium</keyword>
<evidence type="ECO:0000313" key="21">
    <source>
        <dbReference type="Proteomes" id="UP001501578"/>
    </source>
</evidence>
<evidence type="ECO:0000256" key="8">
    <source>
        <dbReference type="ARBA" id="ARBA00022573"/>
    </source>
</evidence>
<keyword evidence="10 19" id="KW-0812">Transmembrane</keyword>
<sequence length="248" mass="24624">MDGLRFAVGTLTAVPVRVTRVDRTVAGRAMLLAPLVGLALGLVAALPLALPVAPPLGALLAIGALALLTRGLHLDGLADLADGLGSAKPAPQALDIMKKSDIGPFGVLALLFVIGIQTFALAEVHELPAGQVAVLATACVTGRLALAWACRSGVPAARPGGLGAMVAQTVRPRAAWAATALVLLAACAAGPLTGRVYALPLAALAGLGAALLLLRHAERRLGGVTGDVLGALVETAVTTALVVTAIVA</sequence>
<dbReference type="Pfam" id="PF02654">
    <property type="entry name" value="CobS"/>
    <property type="match status" value="1"/>
</dbReference>
<evidence type="ECO:0000256" key="6">
    <source>
        <dbReference type="ARBA" id="ARBA00015850"/>
    </source>
</evidence>
<dbReference type="HAMAP" id="MF_00719">
    <property type="entry name" value="CobS"/>
    <property type="match status" value="1"/>
</dbReference>
<comment type="catalytic activity">
    <reaction evidence="17 19">
        <text>alpha-ribazole + adenosylcob(III)inamide-GDP = adenosylcob(III)alamin + GMP + H(+)</text>
        <dbReference type="Rhea" id="RHEA:16049"/>
        <dbReference type="ChEBI" id="CHEBI:10329"/>
        <dbReference type="ChEBI" id="CHEBI:15378"/>
        <dbReference type="ChEBI" id="CHEBI:18408"/>
        <dbReference type="ChEBI" id="CHEBI:58115"/>
        <dbReference type="ChEBI" id="CHEBI:60487"/>
        <dbReference type="EC" id="2.7.8.26"/>
    </reaction>
</comment>
<proteinExistence type="inferred from homology"/>
<keyword evidence="7 19" id="KW-1003">Cell membrane</keyword>
<evidence type="ECO:0000256" key="17">
    <source>
        <dbReference type="ARBA" id="ARBA00048623"/>
    </source>
</evidence>
<evidence type="ECO:0000256" key="7">
    <source>
        <dbReference type="ARBA" id="ARBA00022475"/>
    </source>
</evidence>
<evidence type="ECO:0000256" key="14">
    <source>
        <dbReference type="ARBA" id="ARBA00025228"/>
    </source>
</evidence>
<evidence type="ECO:0000256" key="11">
    <source>
        <dbReference type="ARBA" id="ARBA00022842"/>
    </source>
</evidence>
<comment type="cofactor">
    <cofactor evidence="1 19">
        <name>Mg(2+)</name>
        <dbReference type="ChEBI" id="CHEBI:18420"/>
    </cofactor>
</comment>
<evidence type="ECO:0000256" key="16">
    <source>
        <dbReference type="ARBA" id="ARBA00032853"/>
    </source>
</evidence>
<evidence type="ECO:0000256" key="9">
    <source>
        <dbReference type="ARBA" id="ARBA00022679"/>
    </source>
</evidence>
<feature type="transmembrane region" description="Helical" evidence="19">
    <location>
        <begin position="226"/>
        <end position="247"/>
    </location>
</feature>
<dbReference type="InterPro" id="IPR003805">
    <property type="entry name" value="CobS"/>
</dbReference>
<feature type="transmembrane region" description="Helical" evidence="19">
    <location>
        <begin position="102"/>
        <end position="120"/>
    </location>
</feature>
<evidence type="ECO:0000256" key="19">
    <source>
        <dbReference type="HAMAP-Rule" id="MF_00719"/>
    </source>
</evidence>
<accession>A0ABN1PT83</accession>
<evidence type="ECO:0000256" key="3">
    <source>
        <dbReference type="ARBA" id="ARBA00004663"/>
    </source>
</evidence>
<dbReference type="PANTHER" id="PTHR34148:SF1">
    <property type="entry name" value="ADENOSYLCOBINAMIDE-GDP RIBAZOLETRANSFERASE"/>
    <property type="match status" value="1"/>
</dbReference>
<organism evidence="20 21">
    <name type="scientific">Nonomuraea longicatena</name>
    <dbReference type="NCBI Taxonomy" id="83682"/>
    <lineage>
        <taxon>Bacteria</taxon>
        <taxon>Bacillati</taxon>
        <taxon>Actinomycetota</taxon>
        <taxon>Actinomycetes</taxon>
        <taxon>Streptosporangiales</taxon>
        <taxon>Streptosporangiaceae</taxon>
        <taxon>Nonomuraea</taxon>
    </lineage>
</organism>
<dbReference type="PANTHER" id="PTHR34148">
    <property type="entry name" value="ADENOSYLCOBINAMIDE-GDP RIBAZOLETRANSFERASE"/>
    <property type="match status" value="1"/>
</dbReference>
<comment type="catalytic activity">
    <reaction evidence="18 19">
        <text>alpha-ribazole 5'-phosphate + adenosylcob(III)inamide-GDP = adenosylcob(III)alamin 5'-phosphate + GMP + H(+)</text>
        <dbReference type="Rhea" id="RHEA:23560"/>
        <dbReference type="ChEBI" id="CHEBI:15378"/>
        <dbReference type="ChEBI" id="CHEBI:57918"/>
        <dbReference type="ChEBI" id="CHEBI:58115"/>
        <dbReference type="ChEBI" id="CHEBI:60487"/>
        <dbReference type="ChEBI" id="CHEBI:60493"/>
        <dbReference type="EC" id="2.7.8.26"/>
    </reaction>
</comment>
<comment type="function">
    <text evidence="14 19">Joins adenosylcobinamide-GDP and alpha-ribazole to generate adenosylcobalamin (Ado-cobalamin). Also synthesizes adenosylcobalamin 5'-phosphate from adenosylcobinamide-GDP and alpha-ribazole 5'-phosphate.</text>
</comment>
<keyword evidence="21" id="KW-1185">Reference proteome</keyword>
<comment type="subcellular location">
    <subcellularLocation>
        <location evidence="2 19">Cell membrane</location>
        <topology evidence="2 19">Multi-pass membrane protein</topology>
    </subcellularLocation>
</comment>
<dbReference type="EMBL" id="BAAAHQ010000017">
    <property type="protein sequence ID" value="GAA0932343.1"/>
    <property type="molecule type" value="Genomic_DNA"/>
</dbReference>
<reference evidence="20 21" key="1">
    <citation type="journal article" date="2019" name="Int. J. Syst. Evol. Microbiol.">
        <title>The Global Catalogue of Microorganisms (GCM) 10K type strain sequencing project: providing services to taxonomists for standard genome sequencing and annotation.</title>
        <authorList>
            <consortium name="The Broad Institute Genomics Platform"/>
            <consortium name="The Broad Institute Genome Sequencing Center for Infectious Disease"/>
            <person name="Wu L."/>
            <person name="Ma J."/>
        </authorList>
    </citation>
    <scope>NUCLEOTIDE SEQUENCE [LARGE SCALE GENOMIC DNA]</scope>
    <source>
        <strain evidence="20 21">JCM 11136</strain>
    </source>
</reference>
<evidence type="ECO:0000256" key="1">
    <source>
        <dbReference type="ARBA" id="ARBA00001946"/>
    </source>
</evidence>
<comment type="pathway">
    <text evidence="3 19">Cofactor biosynthesis; adenosylcobalamin biosynthesis; adenosylcobalamin from cob(II)yrinate a,c-diamide: step 7/7.</text>
</comment>
<evidence type="ECO:0000256" key="5">
    <source>
        <dbReference type="ARBA" id="ARBA00013200"/>
    </source>
</evidence>
<feature type="transmembrane region" description="Helical" evidence="19">
    <location>
        <begin position="174"/>
        <end position="191"/>
    </location>
</feature>
<evidence type="ECO:0000256" key="18">
    <source>
        <dbReference type="ARBA" id="ARBA00049504"/>
    </source>
</evidence>
<name>A0ABN1PT83_9ACTN</name>
<evidence type="ECO:0000256" key="10">
    <source>
        <dbReference type="ARBA" id="ARBA00022692"/>
    </source>
</evidence>
<gene>
    <name evidence="19" type="primary">cobS</name>
    <name evidence="20" type="ORF">GCM10009560_37940</name>
</gene>
<keyword evidence="12 19" id="KW-1133">Transmembrane helix</keyword>
<keyword evidence="13 19" id="KW-0472">Membrane</keyword>
<evidence type="ECO:0000256" key="12">
    <source>
        <dbReference type="ARBA" id="ARBA00022989"/>
    </source>
</evidence>
<comment type="caution">
    <text evidence="20">The sequence shown here is derived from an EMBL/GenBank/DDBJ whole genome shotgun (WGS) entry which is preliminary data.</text>
</comment>
<dbReference type="EC" id="2.7.8.26" evidence="5 19"/>
<protein>
    <recommendedName>
        <fullName evidence="6 19">Adenosylcobinamide-GDP ribazoletransferase</fullName>
        <ecNumber evidence="5 19">2.7.8.26</ecNumber>
    </recommendedName>
    <alternativeName>
        <fullName evidence="16 19">Cobalamin synthase</fullName>
    </alternativeName>
    <alternativeName>
        <fullName evidence="15 19">Cobalamin-5'-phosphate synthase</fullName>
    </alternativeName>
</protein>
<evidence type="ECO:0000256" key="4">
    <source>
        <dbReference type="ARBA" id="ARBA00010561"/>
    </source>
</evidence>
<dbReference type="Proteomes" id="UP001501578">
    <property type="component" value="Unassembled WGS sequence"/>
</dbReference>
<feature type="transmembrane region" description="Helical" evidence="19">
    <location>
        <begin position="197"/>
        <end position="214"/>
    </location>
</feature>
<evidence type="ECO:0000313" key="20">
    <source>
        <dbReference type="EMBL" id="GAA0932343.1"/>
    </source>
</evidence>
<keyword evidence="9 19" id="KW-0808">Transferase</keyword>
<dbReference type="RefSeq" id="WP_343951214.1">
    <property type="nucleotide sequence ID" value="NZ_BAAAHQ010000017.1"/>
</dbReference>
<keyword evidence="8 19" id="KW-0169">Cobalamin biosynthesis</keyword>
<feature type="transmembrane region" description="Helical" evidence="19">
    <location>
        <begin position="29"/>
        <end position="50"/>
    </location>
</feature>
<feature type="transmembrane region" description="Helical" evidence="19">
    <location>
        <begin position="56"/>
        <end position="81"/>
    </location>
</feature>
<evidence type="ECO:0000256" key="13">
    <source>
        <dbReference type="ARBA" id="ARBA00023136"/>
    </source>
</evidence>
<evidence type="ECO:0000256" key="15">
    <source>
        <dbReference type="ARBA" id="ARBA00032605"/>
    </source>
</evidence>
<feature type="transmembrane region" description="Helical" evidence="19">
    <location>
        <begin position="132"/>
        <end position="154"/>
    </location>
</feature>
<comment type="similarity">
    <text evidence="4 19">Belongs to the CobS family.</text>
</comment>
<evidence type="ECO:0000256" key="2">
    <source>
        <dbReference type="ARBA" id="ARBA00004651"/>
    </source>
</evidence>